<gene>
    <name evidence="1" type="ORF">C1949_11535</name>
</gene>
<evidence type="ECO:0000313" key="1">
    <source>
        <dbReference type="EMBL" id="POB02994.1"/>
    </source>
</evidence>
<dbReference type="AlphaFoldDB" id="A0A2P4EU81"/>
<dbReference type="Pfam" id="PF10800">
    <property type="entry name" value="DUF2528"/>
    <property type="match status" value="1"/>
</dbReference>
<keyword evidence="2" id="KW-1185">Reference proteome</keyword>
<accession>A0A2P4EU81</accession>
<reference evidence="1 2" key="1">
    <citation type="submission" date="2018-01" db="EMBL/GenBank/DDBJ databases">
        <title>Draft genome of the type strain Pseudomonas oceani DSM 100277 isolated from the deep water in Okinawa trough, northwestern Pacific Ocean.</title>
        <authorList>
            <person name="Gomila M."/>
            <person name="Mulet M."/>
            <person name="Garcia-Valdes E."/>
            <person name="Lalucat J."/>
        </authorList>
    </citation>
    <scope>NUCLEOTIDE SEQUENCE [LARGE SCALE GENOMIC DNA]</scope>
    <source>
        <strain evidence="1 2">DSM 100277</strain>
    </source>
</reference>
<sequence>MQATQPNSGTEQATTDGNIKRYKVSETFGEFEVRLEVDHSILTPARAKEINEFWGSPEDRIAAEKGDEVKAVIRLAGSRAAAMIISDGWGGASFGSGRPEAGEIWSKQFRAQEGWGGEEDTPFGWCGIRIIAADVEMPGFDDFELKEVARG</sequence>
<dbReference type="InterPro" id="IPR024252">
    <property type="entry name" value="DUF2528"/>
</dbReference>
<organism evidence="1 2">
    <name type="scientific">Halopseudomonas oceani</name>
    <dbReference type="NCBI Taxonomy" id="1708783"/>
    <lineage>
        <taxon>Bacteria</taxon>
        <taxon>Pseudomonadati</taxon>
        <taxon>Pseudomonadota</taxon>
        <taxon>Gammaproteobacteria</taxon>
        <taxon>Pseudomonadales</taxon>
        <taxon>Pseudomonadaceae</taxon>
        <taxon>Halopseudomonas</taxon>
    </lineage>
</organism>
<evidence type="ECO:0000313" key="2">
    <source>
        <dbReference type="Proteomes" id="UP000243451"/>
    </source>
</evidence>
<comment type="caution">
    <text evidence="1">The sequence shown here is derived from an EMBL/GenBank/DDBJ whole genome shotgun (WGS) entry which is preliminary data.</text>
</comment>
<name>A0A2P4EU81_9GAMM</name>
<dbReference type="GO" id="GO:0003677">
    <property type="term" value="F:DNA binding"/>
    <property type="evidence" value="ECO:0007669"/>
    <property type="project" value="UniProtKB-KW"/>
</dbReference>
<dbReference type="RefSeq" id="WP_104738621.1">
    <property type="nucleotide sequence ID" value="NZ_BMHR01000010.1"/>
</dbReference>
<dbReference type="OrthoDB" id="7010964at2"/>
<protein>
    <submittedName>
        <fullName evidence="1">Single-stranded DNA-binding protein</fullName>
    </submittedName>
</protein>
<dbReference type="Proteomes" id="UP000243451">
    <property type="component" value="Unassembled WGS sequence"/>
</dbReference>
<proteinExistence type="predicted"/>
<keyword evidence="1" id="KW-0238">DNA-binding</keyword>
<dbReference type="EMBL" id="PPSK01000010">
    <property type="protein sequence ID" value="POB02994.1"/>
    <property type="molecule type" value="Genomic_DNA"/>
</dbReference>